<sequence>MPLPPIYPIDSLYAMRRATYSGGNQSSHCWSERKVQYV</sequence>
<name>A0A5B7IG55_PORTR</name>
<evidence type="ECO:0000313" key="1">
    <source>
        <dbReference type="EMBL" id="MPC84381.1"/>
    </source>
</evidence>
<proteinExistence type="predicted"/>
<dbReference type="AlphaFoldDB" id="A0A5B7IG55"/>
<organism evidence="1 2">
    <name type="scientific">Portunus trituberculatus</name>
    <name type="common">Swimming crab</name>
    <name type="synonym">Neptunus trituberculatus</name>
    <dbReference type="NCBI Taxonomy" id="210409"/>
    <lineage>
        <taxon>Eukaryota</taxon>
        <taxon>Metazoa</taxon>
        <taxon>Ecdysozoa</taxon>
        <taxon>Arthropoda</taxon>
        <taxon>Crustacea</taxon>
        <taxon>Multicrustacea</taxon>
        <taxon>Malacostraca</taxon>
        <taxon>Eumalacostraca</taxon>
        <taxon>Eucarida</taxon>
        <taxon>Decapoda</taxon>
        <taxon>Pleocyemata</taxon>
        <taxon>Brachyura</taxon>
        <taxon>Eubrachyura</taxon>
        <taxon>Portunoidea</taxon>
        <taxon>Portunidae</taxon>
        <taxon>Portuninae</taxon>
        <taxon>Portunus</taxon>
    </lineage>
</organism>
<comment type="caution">
    <text evidence="1">The sequence shown here is derived from an EMBL/GenBank/DDBJ whole genome shotgun (WGS) entry which is preliminary data.</text>
</comment>
<reference evidence="1 2" key="1">
    <citation type="submission" date="2019-05" db="EMBL/GenBank/DDBJ databases">
        <title>Another draft genome of Portunus trituberculatus and its Hox gene families provides insights of decapod evolution.</title>
        <authorList>
            <person name="Jeong J.-H."/>
            <person name="Song I."/>
            <person name="Kim S."/>
            <person name="Choi T."/>
            <person name="Kim D."/>
            <person name="Ryu S."/>
            <person name="Kim W."/>
        </authorList>
    </citation>
    <scope>NUCLEOTIDE SEQUENCE [LARGE SCALE GENOMIC DNA]</scope>
    <source>
        <tissue evidence="1">Muscle</tissue>
    </source>
</reference>
<keyword evidence="2" id="KW-1185">Reference proteome</keyword>
<gene>
    <name evidence="1" type="ORF">E2C01_079119</name>
</gene>
<protein>
    <submittedName>
        <fullName evidence="1">Uncharacterized protein</fullName>
    </submittedName>
</protein>
<evidence type="ECO:0000313" key="2">
    <source>
        <dbReference type="Proteomes" id="UP000324222"/>
    </source>
</evidence>
<dbReference type="Proteomes" id="UP000324222">
    <property type="component" value="Unassembled WGS sequence"/>
</dbReference>
<accession>A0A5B7IG55</accession>
<dbReference type="EMBL" id="VSRR010065336">
    <property type="protein sequence ID" value="MPC84381.1"/>
    <property type="molecule type" value="Genomic_DNA"/>
</dbReference>